<comment type="similarity">
    <text evidence="5">Belongs to the band 7/mec-2 family.</text>
</comment>
<keyword evidence="9 23" id="KW-0812">Transmembrane</keyword>
<evidence type="ECO:0000256" key="16">
    <source>
        <dbReference type="ARBA" id="ARBA00023004"/>
    </source>
</evidence>
<dbReference type="PRINTS" id="PR00463">
    <property type="entry name" value="EP450I"/>
</dbReference>
<keyword evidence="8" id="KW-0349">Heme</keyword>
<keyword evidence="16" id="KW-0408">Iron</keyword>
<dbReference type="GO" id="GO:0008203">
    <property type="term" value="P:cholesterol metabolic process"/>
    <property type="evidence" value="ECO:0007669"/>
    <property type="project" value="UniProtKB-KW"/>
</dbReference>
<dbReference type="InterPro" id="IPR033294">
    <property type="entry name" value="Erlin1/2"/>
</dbReference>
<dbReference type="EMBL" id="KE671247">
    <property type="protein sequence ID" value="ERE80420.1"/>
    <property type="molecule type" value="Genomic_DNA"/>
</dbReference>
<evidence type="ECO:0000256" key="18">
    <source>
        <dbReference type="ARBA" id="ARBA00023136"/>
    </source>
</evidence>
<evidence type="ECO:0000256" key="6">
    <source>
        <dbReference type="ARBA" id="ARBA00010617"/>
    </source>
</evidence>
<dbReference type="GO" id="GO:0006805">
    <property type="term" value="P:xenobiotic metabolic process"/>
    <property type="evidence" value="ECO:0007669"/>
    <property type="project" value="TreeGrafter"/>
</dbReference>
<dbReference type="GO" id="GO:0020037">
    <property type="term" value="F:heme binding"/>
    <property type="evidence" value="ECO:0007669"/>
    <property type="project" value="InterPro"/>
</dbReference>
<keyword evidence="13" id="KW-0735">Signal-anchor</keyword>
<dbReference type="GO" id="GO:0032933">
    <property type="term" value="P:SREBP signaling pathway"/>
    <property type="evidence" value="ECO:0007669"/>
    <property type="project" value="UniProtKB-ARBA"/>
</dbReference>
<organism evidence="25 26">
    <name type="scientific">Cricetulus griseus</name>
    <name type="common">Chinese hamster</name>
    <name type="synonym">Cricetulus barabensis griseus</name>
    <dbReference type="NCBI Taxonomy" id="10029"/>
    <lineage>
        <taxon>Eukaryota</taxon>
        <taxon>Metazoa</taxon>
        <taxon>Chordata</taxon>
        <taxon>Craniata</taxon>
        <taxon>Vertebrata</taxon>
        <taxon>Euteleostomi</taxon>
        <taxon>Mammalia</taxon>
        <taxon>Eutheria</taxon>
        <taxon>Euarchontoglires</taxon>
        <taxon>Glires</taxon>
        <taxon>Rodentia</taxon>
        <taxon>Myomorpha</taxon>
        <taxon>Muroidea</taxon>
        <taxon>Cricetidae</taxon>
        <taxon>Cricetinae</taxon>
        <taxon>Cricetulus</taxon>
    </lineage>
</organism>
<evidence type="ECO:0000256" key="22">
    <source>
        <dbReference type="SAM" id="MobiDB-lite"/>
    </source>
</evidence>
<dbReference type="FunFam" id="1.10.630.10:FF:000238">
    <property type="entry name" value="Cytochrome P450 2A6"/>
    <property type="match status" value="1"/>
</dbReference>
<evidence type="ECO:0000256" key="13">
    <source>
        <dbReference type="ARBA" id="ARBA00022968"/>
    </source>
</evidence>
<evidence type="ECO:0000313" key="26">
    <source>
        <dbReference type="Proteomes" id="UP000030759"/>
    </source>
</evidence>
<evidence type="ECO:0000256" key="8">
    <source>
        <dbReference type="ARBA" id="ARBA00022617"/>
    </source>
</evidence>
<evidence type="ECO:0000256" key="21">
    <source>
        <dbReference type="ARBA" id="ARBA00023221"/>
    </source>
</evidence>
<comment type="cofactor">
    <cofactor evidence="1">
        <name>heme</name>
        <dbReference type="ChEBI" id="CHEBI:30413"/>
    </cofactor>
</comment>
<evidence type="ECO:0000256" key="9">
    <source>
        <dbReference type="ARBA" id="ARBA00022692"/>
    </source>
</evidence>
<dbReference type="Pfam" id="PF01145">
    <property type="entry name" value="Band_7"/>
    <property type="match status" value="1"/>
</dbReference>
<keyword evidence="18 23" id="KW-0472">Membrane</keyword>
<name>A0A061IHB9_CRIGR</name>
<dbReference type="EC" id="1.14.14.1" evidence="25"/>
<keyword evidence="15 25" id="KW-0560">Oxidoreductase</keyword>
<evidence type="ECO:0000256" key="15">
    <source>
        <dbReference type="ARBA" id="ARBA00023002"/>
    </source>
</evidence>
<dbReference type="SUPFAM" id="SSF117892">
    <property type="entry name" value="Band 7/SPFH domain"/>
    <property type="match status" value="1"/>
</dbReference>
<dbReference type="GO" id="GO:0005506">
    <property type="term" value="F:iron ion binding"/>
    <property type="evidence" value="ECO:0007669"/>
    <property type="project" value="InterPro"/>
</dbReference>
<dbReference type="GO" id="GO:0032991">
    <property type="term" value="C:protein-containing complex"/>
    <property type="evidence" value="ECO:0007669"/>
    <property type="project" value="UniProtKB-ARBA"/>
</dbReference>
<keyword evidence="21" id="KW-0443">Lipid metabolism</keyword>
<protein>
    <submittedName>
        <fullName evidence="25">Cytochrome P450 2C23-like protein</fullName>
        <ecNumber evidence="25">1.14.14.1</ecNumber>
    </submittedName>
</protein>
<evidence type="ECO:0000256" key="20">
    <source>
        <dbReference type="ARBA" id="ARBA00023180"/>
    </source>
</evidence>
<dbReference type="GO" id="GO:0045717">
    <property type="term" value="P:negative regulation of fatty acid biosynthetic process"/>
    <property type="evidence" value="ECO:0007669"/>
    <property type="project" value="UniProtKB-ARBA"/>
</dbReference>
<evidence type="ECO:0000256" key="5">
    <source>
        <dbReference type="ARBA" id="ARBA00008164"/>
    </source>
</evidence>
<keyword evidence="21" id="KW-0753">Steroid metabolism</keyword>
<dbReference type="SUPFAM" id="SSF48264">
    <property type="entry name" value="Cytochrome P450"/>
    <property type="match status" value="1"/>
</dbReference>
<evidence type="ECO:0000256" key="11">
    <source>
        <dbReference type="ARBA" id="ARBA00022824"/>
    </source>
</evidence>
<dbReference type="Gene3D" id="1.10.630.10">
    <property type="entry name" value="Cytochrome P450"/>
    <property type="match status" value="1"/>
</dbReference>
<feature type="transmembrane region" description="Helical" evidence="23">
    <location>
        <begin position="309"/>
        <end position="330"/>
    </location>
</feature>
<dbReference type="PRINTS" id="PR00385">
    <property type="entry name" value="P450"/>
</dbReference>
<feature type="region of interest" description="Disordered" evidence="22">
    <location>
        <begin position="270"/>
        <end position="291"/>
    </location>
</feature>
<keyword evidence="12" id="KW-0492">Microsome</keyword>
<evidence type="ECO:0000313" key="25">
    <source>
        <dbReference type="EMBL" id="ERE80420.1"/>
    </source>
</evidence>
<keyword evidence="20" id="KW-0325">Glycoprotein</keyword>
<dbReference type="AlphaFoldDB" id="A0A061IHB9"/>
<dbReference type="Pfam" id="PF00067">
    <property type="entry name" value="p450"/>
    <property type="match status" value="2"/>
</dbReference>
<dbReference type="InterPro" id="IPR036013">
    <property type="entry name" value="Band_7/SPFH_dom_sf"/>
</dbReference>
<evidence type="ECO:0000256" key="3">
    <source>
        <dbReference type="ARBA" id="ARBA00004406"/>
    </source>
</evidence>
<dbReference type="CDD" id="cd03406">
    <property type="entry name" value="SPFH_like_u3"/>
    <property type="match status" value="1"/>
</dbReference>
<evidence type="ECO:0000256" key="4">
    <source>
        <dbReference type="ARBA" id="ARBA00004648"/>
    </source>
</evidence>
<dbReference type="GO" id="GO:0006082">
    <property type="term" value="P:organic acid metabolic process"/>
    <property type="evidence" value="ECO:0007669"/>
    <property type="project" value="TreeGrafter"/>
</dbReference>
<comment type="subcellular location">
    <subcellularLocation>
        <location evidence="3">Endoplasmic reticulum membrane</location>
        <topology evidence="3">Peripheral membrane protein</topology>
    </subcellularLocation>
    <subcellularLocation>
        <location evidence="4">Endoplasmic reticulum membrane</location>
        <topology evidence="4">Single-pass type II membrane protein</topology>
    </subcellularLocation>
    <subcellularLocation>
        <location evidence="2">Microsome membrane</location>
        <topology evidence="2">Peripheral membrane protein</topology>
    </subcellularLocation>
</comment>
<keyword evidence="14 23" id="KW-1133">Transmembrane helix</keyword>
<dbReference type="PANTHER" id="PTHR24300">
    <property type="entry name" value="CYTOCHROME P450 508A4-RELATED"/>
    <property type="match status" value="1"/>
</dbReference>
<keyword evidence="10" id="KW-0479">Metal-binding</keyword>
<dbReference type="GO" id="GO:0005789">
    <property type="term" value="C:endoplasmic reticulum membrane"/>
    <property type="evidence" value="ECO:0007669"/>
    <property type="project" value="UniProtKB-SubCell"/>
</dbReference>
<evidence type="ECO:0000256" key="23">
    <source>
        <dbReference type="SAM" id="Phobius"/>
    </source>
</evidence>
<feature type="domain" description="Band 7" evidence="24">
    <location>
        <begin position="1"/>
        <end position="136"/>
    </location>
</feature>
<dbReference type="GO" id="GO:0016712">
    <property type="term" value="F:oxidoreductase activity, acting on paired donors, with incorporation or reduction of molecular oxygen, reduced flavin or flavoprotein as one donor, and incorporation of one atom of oxygen"/>
    <property type="evidence" value="ECO:0007669"/>
    <property type="project" value="UniProtKB-EC"/>
</dbReference>
<dbReference type="FunFam" id="3.30.479.30:FF:000009">
    <property type="entry name" value="Erlin-2 isoform 1"/>
    <property type="match status" value="1"/>
</dbReference>
<reference evidence="26" key="1">
    <citation type="journal article" date="2013" name="Nat. Biotechnol.">
        <title>Chinese hamster genome sequenced from sorted chromosomes.</title>
        <authorList>
            <person name="Brinkrolf K."/>
            <person name="Rupp O."/>
            <person name="Laux H."/>
            <person name="Kollin F."/>
            <person name="Ernst W."/>
            <person name="Linke B."/>
            <person name="Kofler R."/>
            <person name="Romand S."/>
            <person name="Hesse F."/>
            <person name="Budach W.E."/>
            <person name="Galosy S."/>
            <person name="Muller D."/>
            <person name="Noll T."/>
            <person name="Wienberg J."/>
            <person name="Jostock T."/>
            <person name="Leonard M."/>
            <person name="Grillari J."/>
            <person name="Tauch A."/>
            <person name="Goesmann A."/>
            <person name="Helk B."/>
            <person name="Mott J.E."/>
            <person name="Puhler A."/>
            <person name="Borth N."/>
        </authorList>
    </citation>
    <scope>NUCLEOTIDE SEQUENCE [LARGE SCALE GENOMIC DNA]</scope>
    <source>
        <strain evidence="26">17A/GY</strain>
    </source>
</reference>
<evidence type="ECO:0000256" key="14">
    <source>
        <dbReference type="ARBA" id="ARBA00022989"/>
    </source>
</evidence>
<dbReference type="Gene3D" id="3.30.479.30">
    <property type="entry name" value="Band 7 domain"/>
    <property type="match status" value="1"/>
</dbReference>
<keyword evidence="17" id="KW-0503">Monooxygenase</keyword>
<dbReference type="GO" id="GO:0031625">
    <property type="term" value="F:ubiquitin protein ligase binding"/>
    <property type="evidence" value="ECO:0007669"/>
    <property type="project" value="InterPro"/>
</dbReference>
<keyword evidence="19" id="KW-1207">Sterol metabolism</keyword>
<dbReference type="Proteomes" id="UP000030759">
    <property type="component" value="Unassembled WGS sequence"/>
</dbReference>
<evidence type="ECO:0000256" key="10">
    <source>
        <dbReference type="ARBA" id="ARBA00022723"/>
    </source>
</evidence>
<dbReference type="InterPro" id="IPR001107">
    <property type="entry name" value="Band_7"/>
</dbReference>
<evidence type="ECO:0000256" key="12">
    <source>
        <dbReference type="ARBA" id="ARBA00022848"/>
    </source>
</evidence>
<keyword evidence="7" id="KW-0153">Cholesterol metabolism</keyword>
<dbReference type="SMART" id="SM00244">
    <property type="entry name" value="PHB"/>
    <property type="match status" value="1"/>
</dbReference>
<dbReference type="GO" id="GO:0045541">
    <property type="term" value="P:negative regulation of cholesterol biosynthetic process"/>
    <property type="evidence" value="ECO:0007669"/>
    <property type="project" value="UniProtKB-ARBA"/>
</dbReference>
<evidence type="ECO:0000256" key="17">
    <source>
        <dbReference type="ARBA" id="ARBA00023033"/>
    </source>
</evidence>
<evidence type="ECO:0000256" key="19">
    <source>
        <dbReference type="ARBA" id="ARBA00023166"/>
    </source>
</evidence>
<evidence type="ECO:0000256" key="1">
    <source>
        <dbReference type="ARBA" id="ARBA00001971"/>
    </source>
</evidence>
<dbReference type="InterPro" id="IPR050182">
    <property type="entry name" value="Cytochrome_P450_fam2"/>
</dbReference>
<accession>A0A061IHB9</accession>
<proteinExistence type="inferred from homology"/>
<gene>
    <name evidence="25" type="ORF">H671_3g8863</name>
</gene>
<evidence type="ECO:0000256" key="7">
    <source>
        <dbReference type="ARBA" id="ARBA00022548"/>
    </source>
</evidence>
<dbReference type="InterPro" id="IPR001128">
    <property type="entry name" value="Cyt_P450"/>
</dbReference>
<dbReference type="InterPro" id="IPR002401">
    <property type="entry name" value="Cyt_P450_E_grp-I"/>
</dbReference>
<sequence length="764" mass="87053">MLPFITTFRSVQTTLQTDEVKNVPCGTSGGVMIYIDRIEVVNMLAPYAVFDIVRNYTADYDKTLIFNKIHHELNQFCSAHTLQEVYIELFDQIDENLKQALQKDLNVMAPGLTIQAVRVTKPKIPEAIRRNFELMEAEKTKLLIAAQKQKVVEKEAETERKRAVIEAEKIAQVAKIRFQQKVMEKETEKRISEIEDAAFLAREKAKADAEYYAAHKYATSNKHKLTPEYLELKKYQAIASNSKIYFGSDIPNMFVDSSCALKYSDVRTGREVSHPPEEALEPSGESPIQNKENTALLPNKQHPRAEMELLGVTTLVLVVSVICLSFLSVWTKTRPGGRLPPGPTPLPVIGNILQLNFKDVPASLSKLAKDYGPIYTLYFGSWPTVVLHGYDVVKEALLNQGDEFLGRGPFPIIEDSLKGSGLVFTNGETWKVLRRFSLMTLKNFGMGKRSLEERVQEEAQCLVEELQKMEAGPFDPTFILACAPCNVICSILFNERFPYRSKTILNLMDLLNKNFHQVNSVWCQMYNLWPTFMKYVPGKHKEVPQRINDINNFILEKIKEHQESLDPANPRDYIDCFLSKIEEEKHNPKSEFDLKNLIASGASLFTAGTETTSITLRFGILLLLKYPEVQAKIHEEIDHVIGRHQPPSMKDKMKLPYTNAVLHEIQRYTTLLPSSLPHAVVKDTKFRDYIIPKRNIYIYMMVTRGKRSCMGESLAIMELFLFLTTILQKFSLKSPVEPRDLDIKPAATGLINIPPPYKLCLIPR</sequence>
<evidence type="ECO:0000256" key="2">
    <source>
        <dbReference type="ARBA" id="ARBA00004174"/>
    </source>
</evidence>
<dbReference type="PANTHER" id="PTHR24300:SF346">
    <property type="entry name" value="CYTOCHROME P450 2C44"/>
    <property type="match status" value="1"/>
</dbReference>
<evidence type="ECO:0000259" key="24">
    <source>
        <dbReference type="SMART" id="SM00244"/>
    </source>
</evidence>
<comment type="similarity">
    <text evidence="6">Belongs to the cytochrome P450 family.</text>
</comment>
<keyword evidence="11" id="KW-0256">Endoplasmic reticulum</keyword>
<dbReference type="InterPro" id="IPR036396">
    <property type="entry name" value="Cyt_P450_sf"/>
</dbReference>